<sequence>MSKLEGASDWKDTESITDDNLSVVCLAPDSPSFSVASKSFSSESVDLFTELESIADQMRSFISNVNRQHNGNGNCLEIACKDEQIEDAVYALGTIFYLNFNDPRGCRHVRFTLPTDAPTVVDEDEVRQIIYGDLLRTPIRALAKKLRVWIADPNGSESIRVQKVARIQELCGQFKLKATHEMDGVLLTRSKKFKGASIVIDEKNVETILREKRRRAVTLEKHLFLKTHRATASIASQAVIEDPLSNLHPITNELRSFVADIDGPRSMTISKSDFSPEVSQLAAVFSLVVTPESDTIVLTKKTQGPFVVSETKVADVINRNGKRVREEDSEDVEMPPDSPLPSDGEDPGPATKESQNETRSLEQEIRKFVVDTMLRRLPVFLLAHAFGLLCCETPGPGSRYVLLTRTADTTSQNIDEASVKRLLEESHPSFRAAQLILEGGPDCQQISDIKGFEQCLRAFIDDAEAKTFSIPYTTDPRVTPLANVFHLEVSQNGDRMTLHRRLKGKPAISEKKLAKVLRMSVHEPKLKKRKTTISAPSSSNSAEQFPDIEVPALSLWLRAFVNNAQGPSEMTIPPTSRKTQEDVTQLAAAFGLDAAFNNGFTGLKKTGRGVDEWKVAQLTKN</sequence>
<keyword evidence="3" id="KW-1185">Reference proteome</keyword>
<evidence type="ECO:0000313" key="2">
    <source>
        <dbReference type="EMBL" id="KAK0452671.1"/>
    </source>
</evidence>
<gene>
    <name evidence="2" type="ORF">EV421DRAFT_2015452</name>
</gene>
<dbReference type="AlphaFoldDB" id="A0AA39MZI0"/>
<feature type="region of interest" description="Disordered" evidence="1">
    <location>
        <begin position="319"/>
        <end position="360"/>
    </location>
</feature>
<organism evidence="2 3">
    <name type="scientific">Armillaria borealis</name>
    <dbReference type="NCBI Taxonomy" id="47425"/>
    <lineage>
        <taxon>Eukaryota</taxon>
        <taxon>Fungi</taxon>
        <taxon>Dikarya</taxon>
        <taxon>Basidiomycota</taxon>
        <taxon>Agaricomycotina</taxon>
        <taxon>Agaricomycetes</taxon>
        <taxon>Agaricomycetidae</taxon>
        <taxon>Agaricales</taxon>
        <taxon>Marasmiineae</taxon>
        <taxon>Physalacriaceae</taxon>
        <taxon>Armillaria</taxon>
    </lineage>
</organism>
<protein>
    <submittedName>
        <fullName evidence="2">Uncharacterized protein</fullName>
    </submittedName>
</protein>
<comment type="caution">
    <text evidence="2">The sequence shown here is derived from an EMBL/GenBank/DDBJ whole genome shotgun (WGS) entry which is preliminary data.</text>
</comment>
<proteinExistence type="predicted"/>
<evidence type="ECO:0000256" key="1">
    <source>
        <dbReference type="SAM" id="MobiDB-lite"/>
    </source>
</evidence>
<name>A0AA39MZI0_9AGAR</name>
<accession>A0AA39MZI0</accession>
<dbReference type="Proteomes" id="UP001175226">
    <property type="component" value="Unassembled WGS sequence"/>
</dbReference>
<evidence type="ECO:0000313" key="3">
    <source>
        <dbReference type="Proteomes" id="UP001175226"/>
    </source>
</evidence>
<reference evidence="2" key="1">
    <citation type="submission" date="2023-06" db="EMBL/GenBank/DDBJ databases">
        <authorList>
            <consortium name="Lawrence Berkeley National Laboratory"/>
            <person name="Ahrendt S."/>
            <person name="Sahu N."/>
            <person name="Indic B."/>
            <person name="Wong-Bajracharya J."/>
            <person name="Merenyi Z."/>
            <person name="Ke H.-M."/>
            <person name="Monk M."/>
            <person name="Kocsube S."/>
            <person name="Drula E."/>
            <person name="Lipzen A."/>
            <person name="Balint B."/>
            <person name="Henrissat B."/>
            <person name="Andreopoulos B."/>
            <person name="Martin F.M."/>
            <person name="Harder C.B."/>
            <person name="Rigling D."/>
            <person name="Ford K.L."/>
            <person name="Foster G.D."/>
            <person name="Pangilinan J."/>
            <person name="Papanicolaou A."/>
            <person name="Barry K."/>
            <person name="LaButti K."/>
            <person name="Viragh M."/>
            <person name="Koriabine M."/>
            <person name="Yan M."/>
            <person name="Riley R."/>
            <person name="Champramary S."/>
            <person name="Plett K.L."/>
            <person name="Tsai I.J."/>
            <person name="Slot J."/>
            <person name="Sipos G."/>
            <person name="Plett J."/>
            <person name="Nagy L.G."/>
            <person name="Grigoriev I.V."/>
        </authorList>
    </citation>
    <scope>NUCLEOTIDE SEQUENCE</scope>
    <source>
        <strain evidence="2">FPL87.14</strain>
    </source>
</reference>
<dbReference type="EMBL" id="JAUEPT010000004">
    <property type="protein sequence ID" value="KAK0452671.1"/>
    <property type="molecule type" value="Genomic_DNA"/>
</dbReference>